<evidence type="ECO:0000313" key="2">
    <source>
        <dbReference type="EMBL" id="BAT62483.1"/>
    </source>
</evidence>
<gene>
    <name evidence="2" type="primary">CP</name>
</gene>
<name>A0A0S3Q2D3_9VIRU</name>
<dbReference type="Gene3D" id="3.90.1840.10">
    <property type="entry name" value="Major capsid protein"/>
    <property type="match status" value="1"/>
</dbReference>
<evidence type="ECO:0000256" key="1">
    <source>
        <dbReference type="SAM" id="MobiDB-lite"/>
    </source>
</evidence>
<organism evidence="2">
    <name type="scientific">Red clover powdery mildew-associated totivirus 4</name>
    <dbReference type="NCBI Taxonomy" id="1714365"/>
    <lineage>
        <taxon>Viruses</taxon>
        <taxon>Riboviria</taxon>
        <taxon>Orthornavirae</taxon>
        <taxon>Duplornaviricota</taxon>
        <taxon>Chrymotiviricetes</taxon>
        <taxon>Ghabrivirales</taxon>
        <taxon>Totiviridae</taxon>
    </lineage>
</organism>
<feature type="region of interest" description="Disordered" evidence="1">
    <location>
        <begin position="663"/>
        <end position="683"/>
    </location>
</feature>
<dbReference type="SUPFAM" id="SSF82856">
    <property type="entry name" value="L-A virus major coat protein"/>
    <property type="match status" value="1"/>
</dbReference>
<dbReference type="EMBL" id="LC075489">
    <property type="protein sequence ID" value="BAT62483.1"/>
    <property type="molecule type" value="Genomic_RNA"/>
</dbReference>
<dbReference type="InterPro" id="IPR036332">
    <property type="entry name" value="Major_coat_LA-virus_sf"/>
</dbReference>
<reference evidence="2" key="1">
    <citation type="journal article" date="2016" name="Virus Res.">
        <title>Sequence and phylogenetic analyses of novel totivirus-like double-stranded RNAs from field-collected powdery mildew fungi.</title>
        <authorList>
            <person name="Kondo H."/>
            <person name="Hisano S."/>
            <person name="Chiba S."/>
            <person name="Maruyama K."/>
            <person name="Andika I.B."/>
            <person name="Toyoda K."/>
            <person name="Fujimori F."/>
            <person name="Suzuki N."/>
        </authorList>
    </citation>
    <scope>NUCLEOTIDE SEQUENCE</scope>
    <source>
        <strain evidence="2">RPaTV4_6052</strain>
    </source>
</reference>
<accession>A0A0S3Q2D3</accession>
<sequence>MHTEYINSFLKLGIGAALDVKFGDGRFSIVNKTRIHARAGQQTYTAGLELMSDFQITGWKHGRQAMQPINAYYGYNKQYLDDDGVYDPLRAIDDYSKTVPGLRLNKVDLEALASTGGKADSHEAYIYNMLVSWLYAKIYKDVGGKENKLVLKQSGYSDSHTSFNYFDHSNSTTYSHTMGEPYTGVKNSLGWDVRTLENYWDRPYVFRYTSTNVPQISFYLSHLWGRSGNGPLSADVKIEGMDDQEVYIDPVGPIRNMIFSNESVPWGSPDALWLWIMDYVRLNRVEQAFAAAFETLGAVANQPMPSYQESHLWHKANISVNLAPFSPVRARVPSNLRGEPNLHDTNAITLMSDETRAPANYITTAAVMNYVAWVGLHTLVSNYSRDMRDWRPAVESYDAELAILATPESRAALVSLVTGKEIFTCMNNNCHITYDLSNMSNVKHLDEYVVLEQGYPSKLKLDGLPPYVSGSLILGSVACELQEVAHLHSSYSFQVSSYNDLDPVDAGKAASTYRLFGHDTEVVHFRSMEQYPIYANRNDSMVAVHEIINRTRDFDRLKILSSTARSGRNIDLPSAETLSNYGTVHVLIDRPTLVVMPWQSRKNVFRPAVVMQNNRAAVHFKVGNTSQYRTAHFNIGRVQNMVSQGFHERHTEVAPAHPVISGELAPTKVEDPQASEMHANDVE</sequence>
<proteinExistence type="predicted"/>
<protein>
    <submittedName>
        <fullName evidence="2">Capsid protein</fullName>
    </submittedName>
</protein>